<evidence type="ECO:0000313" key="1">
    <source>
        <dbReference type="EMBL" id="GGS81816.1"/>
    </source>
</evidence>
<gene>
    <name evidence="1" type="primary">cse1</name>
    <name evidence="1" type="ORF">GCM10010253_65630</name>
</gene>
<dbReference type="EMBL" id="BMSZ01000029">
    <property type="protein sequence ID" value="GGS81816.1"/>
    <property type="molecule type" value="Genomic_DNA"/>
</dbReference>
<reference evidence="2" key="1">
    <citation type="journal article" date="2019" name="Int. J. Syst. Evol. Microbiol.">
        <title>The Global Catalogue of Microorganisms (GCM) 10K type strain sequencing project: providing services to taxonomists for standard genome sequencing and annotation.</title>
        <authorList>
            <consortium name="The Broad Institute Genomics Platform"/>
            <consortium name="The Broad Institute Genome Sequencing Center for Infectious Disease"/>
            <person name="Wu L."/>
            <person name="Ma J."/>
        </authorList>
    </citation>
    <scope>NUCLEOTIDE SEQUENCE [LARGE SCALE GENOMIC DNA]</scope>
    <source>
        <strain evidence="2">JCM 4350</strain>
    </source>
</reference>
<protein>
    <submittedName>
        <fullName evidence="1">CRISPR-associated protein CasA/Cse1</fullName>
    </submittedName>
</protein>
<organism evidence="1 2">
    <name type="scientific">Streptomyces badius</name>
    <dbReference type="NCBI Taxonomy" id="1941"/>
    <lineage>
        <taxon>Bacteria</taxon>
        <taxon>Bacillati</taxon>
        <taxon>Actinomycetota</taxon>
        <taxon>Actinomycetes</taxon>
        <taxon>Kitasatosporales</taxon>
        <taxon>Streptomycetaceae</taxon>
        <taxon>Streptomyces</taxon>
    </lineage>
</organism>
<dbReference type="Gene3D" id="1.10.132.100">
    <property type="match status" value="1"/>
</dbReference>
<evidence type="ECO:0000313" key="2">
    <source>
        <dbReference type="Proteomes" id="UP000659767"/>
    </source>
</evidence>
<accession>A0ABQ2TR25</accession>
<dbReference type="NCBIfam" id="TIGR02547">
    <property type="entry name" value="casA_cse1"/>
    <property type="match status" value="1"/>
</dbReference>
<comment type="caution">
    <text evidence="1">The sequence shown here is derived from an EMBL/GenBank/DDBJ whole genome shotgun (WGS) entry which is preliminary data.</text>
</comment>
<proteinExistence type="predicted"/>
<dbReference type="InterPro" id="IPR013381">
    <property type="entry name" value="CRISPR-assoc_prot_Cse1"/>
</dbReference>
<dbReference type="Proteomes" id="UP000659767">
    <property type="component" value="Unassembled WGS sequence"/>
</dbReference>
<dbReference type="Pfam" id="PF09481">
    <property type="entry name" value="CRISPR_Cse1"/>
    <property type="match status" value="1"/>
</dbReference>
<keyword evidence="2" id="KW-1185">Reference proteome</keyword>
<dbReference type="RefSeq" id="WP_234428178.1">
    <property type="nucleotide sequence ID" value="NZ_BMSZ01000029.1"/>
</dbReference>
<name>A0ABQ2TR25_STRBA</name>
<sequence>MSDHGGRGVATPASNLIEQPWIPVAWLEGKSGPPYVGLRNLFLRAGEIRTLLVPEAPAHSALLRLLYALTARITALDEAGPGSWGDRREEILEQGFPEQSIELPGGRKAGIAGYFDQWSHRFDLFDRDRPWFQDPRLPDQCDRNQTAGIHKLVMSRSAGNNHSWFGHWSHAELILPHLSQATLSLLTWHYWGAPGALSRRAVDHVSHHYAKASPLRAALSYHPECDNLLLTLLAGLTPPDGDVSRQTDLCPWEREDLPDPLKPMPEPQGPCSRLTACSQHALYLVAAEDGEHATDAYITWAYDAGRIRPEDDYLIWDIGKDGETFPRLARSSRSLWRDIDALLLKQLDDASPIQPKVMDHAFDVSEYLRVRALGFEQDASQAANHQYVDSTTPVLLSRVEEDVVSSDLPVRQLRELGELFGHRLEQATKEAWLKYTDDKKNDPGAWMDAVAARYWPSAEEEFWSRFRQLTRSGGAVDSGFDSEAACRAFGRHALDAYEAVTDSVTRTPRGAKAVTSAKAIILAALKDPLKAMEQSKTTRAAKKP</sequence>